<dbReference type="InterPro" id="IPR029064">
    <property type="entry name" value="Ribosomal_eL30-like_sf"/>
</dbReference>
<name>A0AAD7CNI5_MYCRO</name>
<proteinExistence type="predicted"/>
<dbReference type="EMBL" id="JARKIE010000315">
    <property type="protein sequence ID" value="KAJ7654874.1"/>
    <property type="molecule type" value="Genomic_DNA"/>
</dbReference>
<evidence type="ECO:0000313" key="2">
    <source>
        <dbReference type="Proteomes" id="UP001221757"/>
    </source>
</evidence>
<reference evidence="1" key="1">
    <citation type="submission" date="2023-03" db="EMBL/GenBank/DDBJ databases">
        <title>Massive genome expansion in bonnet fungi (Mycena s.s.) driven by repeated elements and novel gene families across ecological guilds.</title>
        <authorList>
            <consortium name="Lawrence Berkeley National Laboratory"/>
            <person name="Harder C.B."/>
            <person name="Miyauchi S."/>
            <person name="Viragh M."/>
            <person name="Kuo A."/>
            <person name="Thoen E."/>
            <person name="Andreopoulos B."/>
            <person name="Lu D."/>
            <person name="Skrede I."/>
            <person name="Drula E."/>
            <person name="Henrissat B."/>
            <person name="Morin E."/>
            <person name="Kohler A."/>
            <person name="Barry K."/>
            <person name="LaButti K."/>
            <person name="Morin E."/>
            <person name="Salamov A."/>
            <person name="Lipzen A."/>
            <person name="Mereny Z."/>
            <person name="Hegedus B."/>
            <person name="Baldrian P."/>
            <person name="Stursova M."/>
            <person name="Weitz H."/>
            <person name="Taylor A."/>
            <person name="Grigoriev I.V."/>
            <person name="Nagy L.G."/>
            <person name="Martin F."/>
            <person name="Kauserud H."/>
        </authorList>
    </citation>
    <scope>NUCLEOTIDE SEQUENCE</scope>
    <source>
        <strain evidence="1">CBHHK067</strain>
    </source>
</reference>
<gene>
    <name evidence="1" type="ORF">B0H17DRAFT_1214169</name>
</gene>
<protein>
    <submittedName>
        <fullName evidence="1">Uncharacterized protein</fullName>
    </submittedName>
</protein>
<dbReference type="Gene3D" id="3.30.1330.30">
    <property type="match status" value="1"/>
</dbReference>
<dbReference type="AlphaFoldDB" id="A0AAD7CNI5"/>
<evidence type="ECO:0000313" key="1">
    <source>
        <dbReference type="EMBL" id="KAJ7654874.1"/>
    </source>
</evidence>
<keyword evidence="2" id="KW-1185">Reference proteome</keyword>
<dbReference type="Proteomes" id="UP001221757">
    <property type="component" value="Unassembled WGS sequence"/>
</dbReference>
<comment type="caution">
    <text evidence="1">The sequence shown here is derived from an EMBL/GenBank/DDBJ whole genome shotgun (WGS) entry which is preliminary data.</text>
</comment>
<sequence length="174" mass="18730">MLSKTTVHHFSGISVALGTTAGKLFRVWYVGDSDPLNFAKGIAATLSPPFARSASSYTTPSSTGQSYPSSVGVSFAGAHPNLHGSARQPACQAAPGPMPLCVVHEGAYKYDRESLDSERLAIHNALRLLTAWLTAKNAIKRKSAPPFRMYIRTKRPEPHTSAVMNSCSVLCVWL</sequence>
<accession>A0AAD7CNI5</accession>
<organism evidence="1 2">
    <name type="scientific">Mycena rosella</name>
    <name type="common">Pink bonnet</name>
    <name type="synonym">Agaricus rosellus</name>
    <dbReference type="NCBI Taxonomy" id="1033263"/>
    <lineage>
        <taxon>Eukaryota</taxon>
        <taxon>Fungi</taxon>
        <taxon>Dikarya</taxon>
        <taxon>Basidiomycota</taxon>
        <taxon>Agaricomycotina</taxon>
        <taxon>Agaricomycetes</taxon>
        <taxon>Agaricomycetidae</taxon>
        <taxon>Agaricales</taxon>
        <taxon>Marasmiineae</taxon>
        <taxon>Mycenaceae</taxon>
        <taxon>Mycena</taxon>
    </lineage>
</organism>